<dbReference type="OrthoDB" id="678044at2"/>
<reference evidence="2 3" key="1">
    <citation type="submission" date="2019-02" db="EMBL/GenBank/DDBJ databases">
        <title>Deep-cultivation of Planctomycetes and their phenomic and genomic characterization uncovers novel biology.</title>
        <authorList>
            <person name="Wiegand S."/>
            <person name="Jogler M."/>
            <person name="Boedeker C."/>
            <person name="Pinto D."/>
            <person name="Vollmers J."/>
            <person name="Rivas-Marin E."/>
            <person name="Kohn T."/>
            <person name="Peeters S.H."/>
            <person name="Heuer A."/>
            <person name="Rast P."/>
            <person name="Oberbeckmann S."/>
            <person name="Bunk B."/>
            <person name="Jeske O."/>
            <person name="Meyerdierks A."/>
            <person name="Storesund J.E."/>
            <person name="Kallscheuer N."/>
            <person name="Luecker S."/>
            <person name="Lage O.M."/>
            <person name="Pohl T."/>
            <person name="Merkel B.J."/>
            <person name="Hornburger P."/>
            <person name="Mueller R.-W."/>
            <person name="Bruemmer F."/>
            <person name="Labrenz M."/>
            <person name="Spormann A.M."/>
            <person name="Op Den Camp H."/>
            <person name="Overmann J."/>
            <person name="Amann R."/>
            <person name="Jetten M.S.M."/>
            <person name="Mascher T."/>
            <person name="Medema M.H."/>
            <person name="Devos D.P."/>
            <person name="Kaster A.-K."/>
            <person name="Ovreas L."/>
            <person name="Rohde M."/>
            <person name="Galperin M.Y."/>
            <person name="Jogler C."/>
        </authorList>
    </citation>
    <scope>NUCLEOTIDE SEQUENCE [LARGE SCALE GENOMIC DNA]</scope>
    <source>
        <strain evidence="2 3">Mal64</strain>
    </source>
</reference>
<dbReference type="GO" id="GO:0004497">
    <property type="term" value="F:monooxygenase activity"/>
    <property type="evidence" value="ECO:0007669"/>
    <property type="project" value="UniProtKB-KW"/>
</dbReference>
<keyword evidence="2" id="KW-0560">Oxidoreductase</keyword>
<dbReference type="AlphaFoldDB" id="A0A5C5ZPS3"/>
<name>A0A5C5ZPS3_9BACT</name>
<evidence type="ECO:0000313" key="3">
    <source>
        <dbReference type="Proteomes" id="UP000315440"/>
    </source>
</evidence>
<sequence>MIALNVFVTAKPGFRDRFIEAGRSLFEELAKQPTFIDARLHASADEPDLVVVYERWNETKESFIANILPNPCYQPYLKLLEESGVDRKIFWLTPQGEWDSQE</sequence>
<dbReference type="InterPro" id="IPR007138">
    <property type="entry name" value="ABM_dom"/>
</dbReference>
<dbReference type="InterPro" id="IPR011008">
    <property type="entry name" value="Dimeric_a/b-barrel"/>
</dbReference>
<dbReference type="EMBL" id="SJPQ01000002">
    <property type="protein sequence ID" value="TWT89098.1"/>
    <property type="molecule type" value="Genomic_DNA"/>
</dbReference>
<dbReference type="Proteomes" id="UP000315440">
    <property type="component" value="Unassembled WGS sequence"/>
</dbReference>
<evidence type="ECO:0000313" key="2">
    <source>
        <dbReference type="EMBL" id="TWT89098.1"/>
    </source>
</evidence>
<dbReference type="SUPFAM" id="SSF54909">
    <property type="entry name" value="Dimeric alpha+beta barrel"/>
    <property type="match status" value="1"/>
</dbReference>
<gene>
    <name evidence="2" type="ORF">Mal64_25900</name>
</gene>
<keyword evidence="2" id="KW-0503">Monooxygenase</keyword>
<protein>
    <submittedName>
        <fullName evidence="2">Antibiotic biosynthesis monooxygenase</fullName>
    </submittedName>
</protein>
<dbReference type="Gene3D" id="3.30.70.100">
    <property type="match status" value="1"/>
</dbReference>
<keyword evidence="3" id="KW-1185">Reference proteome</keyword>
<comment type="caution">
    <text evidence="2">The sequence shown here is derived from an EMBL/GenBank/DDBJ whole genome shotgun (WGS) entry which is preliminary data.</text>
</comment>
<dbReference type="Pfam" id="PF03992">
    <property type="entry name" value="ABM"/>
    <property type="match status" value="1"/>
</dbReference>
<organism evidence="2 3">
    <name type="scientific">Pseudobythopirellula maris</name>
    <dbReference type="NCBI Taxonomy" id="2527991"/>
    <lineage>
        <taxon>Bacteria</taxon>
        <taxon>Pseudomonadati</taxon>
        <taxon>Planctomycetota</taxon>
        <taxon>Planctomycetia</taxon>
        <taxon>Pirellulales</taxon>
        <taxon>Lacipirellulaceae</taxon>
        <taxon>Pseudobythopirellula</taxon>
    </lineage>
</organism>
<evidence type="ECO:0000259" key="1">
    <source>
        <dbReference type="Pfam" id="PF03992"/>
    </source>
</evidence>
<feature type="domain" description="ABM" evidence="1">
    <location>
        <begin position="1"/>
        <end position="57"/>
    </location>
</feature>
<accession>A0A5C5ZPS3</accession>
<proteinExistence type="predicted"/>